<gene>
    <name evidence="3" type="ORF">RXV79_04395</name>
</gene>
<evidence type="ECO:0000313" key="4">
    <source>
        <dbReference type="Proteomes" id="UP001303946"/>
    </source>
</evidence>
<dbReference type="RefSeq" id="WP_316702258.1">
    <property type="nucleotide sequence ID" value="NZ_CP136336.1"/>
</dbReference>
<evidence type="ECO:0000256" key="2">
    <source>
        <dbReference type="SAM" id="Phobius"/>
    </source>
</evidence>
<evidence type="ECO:0008006" key="5">
    <source>
        <dbReference type="Google" id="ProtNLM"/>
    </source>
</evidence>
<sequence length="216" mass="23124">MKNRPTRIQTGRPPGRERGVVLLFALIAVLIMMVGAVALVRSFNSSLLNTGSLAFKKDLVHRNEAAIARVIAMAKEPTNLANPTISAARYLTMNYSPQILAYNHQGIPNLLLMNDADFNSSGLANSSHDIVITGDDVRLRYVIDRQCDRDGAPSLDNCVTGNPGIPGGRADTPIKAENASSGGSGALTVVPVYRLSIRATGPKGTLAFYQTTFTLQ</sequence>
<organism evidence="3 4">
    <name type="scientific">Piscinibacter gummiphilus</name>
    <dbReference type="NCBI Taxonomy" id="946333"/>
    <lineage>
        <taxon>Bacteria</taxon>
        <taxon>Pseudomonadati</taxon>
        <taxon>Pseudomonadota</taxon>
        <taxon>Betaproteobacteria</taxon>
        <taxon>Burkholderiales</taxon>
        <taxon>Sphaerotilaceae</taxon>
        <taxon>Piscinibacter</taxon>
    </lineage>
</organism>
<dbReference type="Proteomes" id="UP001303946">
    <property type="component" value="Chromosome"/>
</dbReference>
<evidence type="ECO:0000256" key="1">
    <source>
        <dbReference type="SAM" id="MobiDB-lite"/>
    </source>
</evidence>
<evidence type="ECO:0000313" key="3">
    <source>
        <dbReference type="EMBL" id="WOB09301.1"/>
    </source>
</evidence>
<keyword evidence="2" id="KW-0812">Transmembrane</keyword>
<keyword evidence="2" id="KW-0472">Membrane</keyword>
<feature type="region of interest" description="Disordered" evidence="1">
    <location>
        <begin position="161"/>
        <end position="181"/>
    </location>
</feature>
<feature type="transmembrane region" description="Helical" evidence="2">
    <location>
        <begin position="20"/>
        <end position="40"/>
    </location>
</feature>
<accession>A0ABZ0CWF9</accession>
<reference evidence="3 4" key="1">
    <citation type="submission" date="2023-10" db="EMBL/GenBank/DDBJ databases">
        <title>Bacteria for the degradation of biodegradable plastic PBAT(Polybutylene adipate terephthalate).</title>
        <authorList>
            <person name="Weon H.-Y."/>
            <person name="Yeon J."/>
        </authorList>
    </citation>
    <scope>NUCLEOTIDE SEQUENCE [LARGE SCALE GENOMIC DNA]</scope>
    <source>
        <strain evidence="3 4">SBD 7-3</strain>
    </source>
</reference>
<protein>
    <recommendedName>
        <fullName evidence="5">Tfp pilus assembly protein PilX</fullName>
    </recommendedName>
</protein>
<keyword evidence="2" id="KW-1133">Transmembrane helix</keyword>
<dbReference type="EMBL" id="CP136336">
    <property type="protein sequence ID" value="WOB09301.1"/>
    <property type="molecule type" value="Genomic_DNA"/>
</dbReference>
<proteinExistence type="predicted"/>
<keyword evidence="4" id="KW-1185">Reference proteome</keyword>
<name>A0ABZ0CWF9_9BURK</name>